<dbReference type="Pfam" id="PF00082">
    <property type="entry name" value="Peptidase_S8"/>
    <property type="match status" value="1"/>
</dbReference>
<organism evidence="6 7">
    <name type="scientific">Senna tora</name>
    <dbReference type="NCBI Taxonomy" id="362788"/>
    <lineage>
        <taxon>Eukaryota</taxon>
        <taxon>Viridiplantae</taxon>
        <taxon>Streptophyta</taxon>
        <taxon>Embryophyta</taxon>
        <taxon>Tracheophyta</taxon>
        <taxon>Spermatophyta</taxon>
        <taxon>Magnoliopsida</taxon>
        <taxon>eudicotyledons</taxon>
        <taxon>Gunneridae</taxon>
        <taxon>Pentapetalae</taxon>
        <taxon>rosids</taxon>
        <taxon>fabids</taxon>
        <taxon>Fabales</taxon>
        <taxon>Fabaceae</taxon>
        <taxon>Caesalpinioideae</taxon>
        <taxon>Cassia clade</taxon>
        <taxon>Senna</taxon>
    </lineage>
</organism>
<dbReference type="Gene3D" id="3.40.50.200">
    <property type="entry name" value="Peptidase S8/S53 domain"/>
    <property type="match status" value="1"/>
</dbReference>
<name>A0A834VY72_9FABA</name>
<evidence type="ECO:0000313" key="6">
    <source>
        <dbReference type="EMBL" id="KAF7801622.1"/>
    </source>
</evidence>
<accession>A0A834VY72</accession>
<dbReference type="Proteomes" id="UP000634136">
    <property type="component" value="Unassembled WGS sequence"/>
</dbReference>
<keyword evidence="7" id="KW-1185">Reference proteome</keyword>
<keyword evidence="6" id="KW-0378">Hydrolase</keyword>
<dbReference type="GO" id="GO:0005576">
    <property type="term" value="C:extracellular region"/>
    <property type="evidence" value="ECO:0007669"/>
    <property type="project" value="UniProtKB-SubCell"/>
</dbReference>
<evidence type="ECO:0000259" key="5">
    <source>
        <dbReference type="Pfam" id="PF00082"/>
    </source>
</evidence>
<dbReference type="AlphaFoldDB" id="A0A834VY72"/>
<reference evidence="6" key="1">
    <citation type="submission" date="2020-09" db="EMBL/GenBank/DDBJ databases">
        <title>Genome-Enabled Discovery of Anthraquinone Biosynthesis in Senna tora.</title>
        <authorList>
            <person name="Kang S.-H."/>
            <person name="Pandey R.P."/>
            <person name="Lee C.-M."/>
            <person name="Sim J.-S."/>
            <person name="Jeong J.-T."/>
            <person name="Choi B.-S."/>
            <person name="Jung M."/>
            <person name="Ginzburg D."/>
            <person name="Zhao K."/>
            <person name="Won S.Y."/>
            <person name="Oh T.-J."/>
            <person name="Yu Y."/>
            <person name="Kim N.-H."/>
            <person name="Lee O.R."/>
            <person name="Lee T.-H."/>
            <person name="Bashyal P."/>
            <person name="Kim T.-S."/>
            <person name="Lee W.-H."/>
            <person name="Kawkins C."/>
            <person name="Kim C.-K."/>
            <person name="Kim J.S."/>
            <person name="Ahn B.O."/>
            <person name="Rhee S.Y."/>
            <person name="Sohng J.K."/>
        </authorList>
    </citation>
    <scope>NUCLEOTIDE SEQUENCE</scope>
    <source>
        <tissue evidence="6">Leaf</tissue>
    </source>
</reference>
<evidence type="ECO:0000256" key="3">
    <source>
        <dbReference type="ARBA" id="ARBA00022729"/>
    </source>
</evidence>
<proteinExistence type="inferred from homology"/>
<dbReference type="InterPro" id="IPR036852">
    <property type="entry name" value="Peptidase_S8/S53_dom_sf"/>
</dbReference>
<keyword evidence="3" id="KW-0732">Signal</keyword>
<evidence type="ECO:0000256" key="1">
    <source>
        <dbReference type="ARBA" id="ARBA00004613"/>
    </source>
</evidence>
<dbReference type="GO" id="GO:0006508">
    <property type="term" value="P:proteolysis"/>
    <property type="evidence" value="ECO:0007669"/>
    <property type="project" value="UniProtKB-KW"/>
</dbReference>
<comment type="caution">
    <text evidence="4">Lacks conserved residue(s) required for the propagation of feature annotation.</text>
</comment>
<feature type="domain" description="Peptidase S8/S53" evidence="5">
    <location>
        <begin position="55"/>
        <end position="142"/>
    </location>
</feature>
<dbReference type="InterPro" id="IPR000209">
    <property type="entry name" value="Peptidase_S8/S53_dom"/>
</dbReference>
<comment type="similarity">
    <text evidence="2 4">Belongs to the peptidase S8 family.</text>
</comment>
<evidence type="ECO:0000256" key="4">
    <source>
        <dbReference type="PROSITE-ProRule" id="PRU01240"/>
    </source>
</evidence>
<sequence length="192" mass="19976">MGPTPRRWKGACETGVRFTARNCNKKLIGARFFSKGHEAGVSSGGPGPGPLNPINETVEFRSPRDADGHGTHTASTAAGRYSFQANMSGYASGIAKGVAPKARLAVYKVCWKNSGCFDSNILAAFDSVVADGIDVISISIGGGDGVASPYYLDPIAIGSYGLFDESGKLLGSSSSPIQIWKDGAHVEGKYLG</sequence>
<keyword evidence="6" id="KW-0645">Protease</keyword>
<dbReference type="PROSITE" id="PS51892">
    <property type="entry name" value="SUBTILASE"/>
    <property type="match status" value="1"/>
</dbReference>
<dbReference type="GO" id="GO:0004252">
    <property type="term" value="F:serine-type endopeptidase activity"/>
    <property type="evidence" value="ECO:0007669"/>
    <property type="project" value="InterPro"/>
</dbReference>
<comment type="caution">
    <text evidence="6">The sequence shown here is derived from an EMBL/GenBank/DDBJ whole genome shotgun (WGS) entry which is preliminary data.</text>
</comment>
<comment type="subcellular location">
    <subcellularLocation>
        <location evidence="1">Secreted</location>
    </subcellularLocation>
</comment>
<evidence type="ECO:0000313" key="7">
    <source>
        <dbReference type="Proteomes" id="UP000634136"/>
    </source>
</evidence>
<dbReference type="SUPFAM" id="SSF52743">
    <property type="entry name" value="Subtilisin-like"/>
    <property type="match status" value="1"/>
</dbReference>
<dbReference type="EMBL" id="JAAIUW010000013">
    <property type="protein sequence ID" value="KAF7801622.1"/>
    <property type="molecule type" value="Genomic_DNA"/>
</dbReference>
<protein>
    <submittedName>
        <fullName evidence="6">Subtilisin-like protease SBT1.6</fullName>
    </submittedName>
</protein>
<dbReference type="OrthoDB" id="4803627at2759"/>
<dbReference type="PANTHER" id="PTHR10795">
    <property type="entry name" value="PROPROTEIN CONVERTASE SUBTILISIN/KEXIN"/>
    <property type="match status" value="1"/>
</dbReference>
<gene>
    <name evidence="6" type="ORF">G2W53_040733</name>
</gene>
<dbReference type="InterPro" id="IPR045051">
    <property type="entry name" value="SBT"/>
</dbReference>
<evidence type="ECO:0000256" key="2">
    <source>
        <dbReference type="ARBA" id="ARBA00011073"/>
    </source>
</evidence>